<keyword evidence="2" id="KW-1185">Reference proteome</keyword>
<proteinExistence type="predicted"/>
<organism evidence="1 2">
    <name type="scientific">Dentiscutata heterogama</name>
    <dbReference type="NCBI Taxonomy" id="1316150"/>
    <lineage>
        <taxon>Eukaryota</taxon>
        <taxon>Fungi</taxon>
        <taxon>Fungi incertae sedis</taxon>
        <taxon>Mucoromycota</taxon>
        <taxon>Glomeromycotina</taxon>
        <taxon>Glomeromycetes</taxon>
        <taxon>Diversisporales</taxon>
        <taxon>Gigasporaceae</taxon>
        <taxon>Dentiscutata</taxon>
    </lineage>
</organism>
<evidence type="ECO:0000313" key="2">
    <source>
        <dbReference type="Proteomes" id="UP000789702"/>
    </source>
</evidence>
<protein>
    <submittedName>
        <fullName evidence="1">3732_t:CDS:1</fullName>
    </submittedName>
</protein>
<gene>
    <name evidence="1" type="ORF">DHETER_LOCUS2428</name>
</gene>
<reference evidence="1" key="1">
    <citation type="submission" date="2021-06" db="EMBL/GenBank/DDBJ databases">
        <authorList>
            <person name="Kallberg Y."/>
            <person name="Tangrot J."/>
            <person name="Rosling A."/>
        </authorList>
    </citation>
    <scope>NUCLEOTIDE SEQUENCE</scope>
    <source>
        <strain evidence="1">IL203A</strain>
    </source>
</reference>
<sequence length="51" mass="5896">MPDCSTCGRILPSDAFIYESKNYKTCNSYRCARTTNQSNLETFVEMILIHE</sequence>
<accession>A0ACA9KSM5</accession>
<name>A0ACA9KSM5_9GLOM</name>
<comment type="caution">
    <text evidence="1">The sequence shown here is derived from an EMBL/GenBank/DDBJ whole genome shotgun (WGS) entry which is preliminary data.</text>
</comment>
<evidence type="ECO:0000313" key="1">
    <source>
        <dbReference type="EMBL" id="CAG8488032.1"/>
    </source>
</evidence>
<feature type="non-terminal residue" evidence="1">
    <location>
        <position position="51"/>
    </location>
</feature>
<dbReference type="Proteomes" id="UP000789702">
    <property type="component" value="Unassembled WGS sequence"/>
</dbReference>
<dbReference type="EMBL" id="CAJVPU010001775">
    <property type="protein sequence ID" value="CAG8488032.1"/>
    <property type="molecule type" value="Genomic_DNA"/>
</dbReference>